<dbReference type="GO" id="GO:0005737">
    <property type="term" value="C:cytoplasm"/>
    <property type="evidence" value="ECO:0007669"/>
    <property type="project" value="TreeGrafter"/>
</dbReference>
<feature type="region of interest" description="Disordered" evidence="12">
    <location>
        <begin position="83"/>
        <end position="117"/>
    </location>
</feature>
<evidence type="ECO:0000256" key="4">
    <source>
        <dbReference type="ARBA" id="ARBA00022771"/>
    </source>
</evidence>
<feature type="compositionally biased region" description="Basic residues" evidence="12">
    <location>
        <begin position="301"/>
        <end position="315"/>
    </location>
</feature>
<accession>A0AAV0TXG8</accession>
<dbReference type="InterPro" id="IPR001650">
    <property type="entry name" value="Helicase_C-like"/>
</dbReference>
<dbReference type="Proteomes" id="UP001162031">
    <property type="component" value="Unassembled WGS sequence"/>
</dbReference>
<evidence type="ECO:0000313" key="16">
    <source>
        <dbReference type="EMBL" id="CAI5726715.1"/>
    </source>
</evidence>
<feature type="compositionally biased region" description="Basic and acidic residues" evidence="12">
    <location>
        <begin position="215"/>
        <end position="230"/>
    </location>
</feature>
<gene>
    <name evidence="16" type="ORF">HBR001_LOCUS3915</name>
</gene>
<comment type="catalytic activity">
    <reaction evidence="9">
        <text>Couples ATP hydrolysis with the unwinding of duplex DNA by translocating in the 3'-5' direction.</text>
        <dbReference type="EC" id="5.6.2.4"/>
    </reaction>
</comment>
<evidence type="ECO:0000313" key="17">
    <source>
        <dbReference type="Proteomes" id="UP001162031"/>
    </source>
</evidence>
<dbReference type="InterPro" id="IPR010666">
    <property type="entry name" value="Znf_GRF"/>
</dbReference>
<dbReference type="Gene3D" id="3.40.50.300">
    <property type="entry name" value="P-loop containing nucleotide triphosphate hydrolases"/>
    <property type="match status" value="2"/>
</dbReference>
<reference evidence="16" key="1">
    <citation type="submission" date="2022-12" db="EMBL/GenBank/DDBJ databases">
        <authorList>
            <person name="Webb A."/>
        </authorList>
    </citation>
    <scope>NUCLEOTIDE SEQUENCE</scope>
    <source>
        <strain evidence="16">Hp1</strain>
    </source>
</reference>
<feature type="compositionally biased region" description="Polar residues" evidence="12">
    <location>
        <begin position="9"/>
        <end position="23"/>
    </location>
</feature>
<dbReference type="EMBL" id="CANTFL010000668">
    <property type="protein sequence ID" value="CAI5726715.1"/>
    <property type="molecule type" value="Genomic_DNA"/>
</dbReference>
<evidence type="ECO:0000256" key="3">
    <source>
        <dbReference type="ARBA" id="ARBA00022741"/>
    </source>
</evidence>
<evidence type="ECO:0000256" key="8">
    <source>
        <dbReference type="ARBA" id="ARBA00022840"/>
    </source>
</evidence>
<dbReference type="SMART" id="SM00487">
    <property type="entry name" value="DEXDc"/>
    <property type="match status" value="1"/>
</dbReference>
<keyword evidence="2" id="KW-0479">Metal-binding</keyword>
<evidence type="ECO:0000256" key="12">
    <source>
        <dbReference type="SAM" id="MobiDB-lite"/>
    </source>
</evidence>
<feature type="region of interest" description="Disordered" evidence="12">
    <location>
        <begin position="131"/>
        <end position="240"/>
    </location>
</feature>
<keyword evidence="6" id="KW-0347">Helicase</keyword>
<dbReference type="PANTHER" id="PTHR13710:SF108">
    <property type="entry name" value="ATP-DEPENDENT DNA HELICASE Q4"/>
    <property type="match status" value="1"/>
</dbReference>
<dbReference type="GO" id="GO:0009378">
    <property type="term" value="F:four-way junction helicase activity"/>
    <property type="evidence" value="ECO:0007669"/>
    <property type="project" value="TreeGrafter"/>
</dbReference>
<dbReference type="NCBIfam" id="TIGR00614">
    <property type="entry name" value="recQ_fam"/>
    <property type="match status" value="1"/>
</dbReference>
<feature type="compositionally biased region" description="Low complexity" evidence="12">
    <location>
        <begin position="25"/>
        <end position="38"/>
    </location>
</feature>
<feature type="region of interest" description="Disordered" evidence="12">
    <location>
        <begin position="1"/>
        <end position="38"/>
    </location>
</feature>
<dbReference type="GO" id="GO:0000724">
    <property type="term" value="P:double-strand break repair via homologous recombination"/>
    <property type="evidence" value="ECO:0007669"/>
    <property type="project" value="TreeGrafter"/>
</dbReference>
<dbReference type="PANTHER" id="PTHR13710">
    <property type="entry name" value="DNA HELICASE RECQ FAMILY MEMBER"/>
    <property type="match status" value="1"/>
</dbReference>
<dbReference type="InterPro" id="IPR011545">
    <property type="entry name" value="DEAD/DEAH_box_helicase_dom"/>
</dbReference>
<dbReference type="InterPro" id="IPR027417">
    <property type="entry name" value="P-loop_NTPase"/>
</dbReference>
<protein>
    <recommendedName>
        <fullName evidence="10">DNA 3'-5' helicase</fullName>
        <ecNumber evidence="10">5.6.2.4</ecNumber>
    </recommendedName>
</protein>
<keyword evidence="8" id="KW-0067">ATP-binding</keyword>
<keyword evidence="3" id="KW-0547">Nucleotide-binding</keyword>
<keyword evidence="4 11" id="KW-0863">Zinc-finger</keyword>
<dbReference type="GO" id="GO:0003676">
    <property type="term" value="F:nucleic acid binding"/>
    <property type="evidence" value="ECO:0007669"/>
    <property type="project" value="InterPro"/>
</dbReference>
<evidence type="ECO:0000256" key="6">
    <source>
        <dbReference type="ARBA" id="ARBA00022806"/>
    </source>
</evidence>
<feature type="region of interest" description="Disordered" evidence="12">
    <location>
        <begin position="301"/>
        <end position="330"/>
    </location>
</feature>
<dbReference type="Pfam" id="PF00271">
    <property type="entry name" value="Helicase_C"/>
    <property type="match status" value="1"/>
</dbReference>
<keyword evidence="17" id="KW-1185">Reference proteome</keyword>
<dbReference type="GO" id="GO:0005634">
    <property type="term" value="C:nucleus"/>
    <property type="evidence" value="ECO:0007669"/>
    <property type="project" value="TreeGrafter"/>
</dbReference>
<keyword evidence="5" id="KW-0378">Hydrolase</keyword>
<dbReference type="Pfam" id="PF00270">
    <property type="entry name" value="DEAD"/>
    <property type="match status" value="1"/>
</dbReference>
<dbReference type="InterPro" id="IPR004589">
    <property type="entry name" value="DNA_helicase_ATP-dep_RecQ"/>
</dbReference>
<feature type="compositionally biased region" description="Basic and acidic residues" evidence="12">
    <location>
        <begin position="140"/>
        <end position="164"/>
    </location>
</feature>
<dbReference type="InterPro" id="IPR014001">
    <property type="entry name" value="Helicase_ATP-bd"/>
</dbReference>
<dbReference type="Pfam" id="PF06839">
    <property type="entry name" value="Zn_ribbon_GRF"/>
    <property type="match status" value="1"/>
</dbReference>
<feature type="compositionally biased region" description="Basic and acidic residues" evidence="12">
    <location>
        <begin position="175"/>
        <end position="184"/>
    </location>
</feature>
<dbReference type="EC" id="5.6.2.4" evidence="10"/>
<evidence type="ECO:0000256" key="5">
    <source>
        <dbReference type="ARBA" id="ARBA00022801"/>
    </source>
</evidence>
<dbReference type="PROSITE" id="PS51194">
    <property type="entry name" value="HELICASE_CTER"/>
    <property type="match status" value="1"/>
</dbReference>
<evidence type="ECO:0000256" key="11">
    <source>
        <dbReference type="PROSITE-ProRule" id="PRU01343"/>
    </source>
</evidence>
<dbReference type="GO" id="GO:0008270">
    <property type="term" value="F:zinc ion binding"/>
    <property type="evidence" value="ECO:0007669"/>
    <property type="project" value="UniProtKB-KW"/>
</dbReference>
<dbReference type="PROSITE" id="PS51192">
    <property type="entry name" value="HELICASE_ATP_BIND_1"/>
    <property type="match status" value="1"/>
</dbReference>
<evidence type="ECO:0000256" key="7">
    <source>
        <dbReference type="ARBA" id="ARBA00022833"/>
    </source>
</evidence>
<feature type="domain" description="Helicase ATP-binding" evidence="13">
    <location>
        <begin position="512"/>
        <end position="689"/>
    </location>
</feature>
<evidence type="ECO:0000256" key="2">
    <source>
        <dbReference type="ARBA" id="ARBA00022723"/>
    </source>
</evidence>
<sequence>MWPRRQARSDSSTAVHVSTSGARISSAPAAASSASVSVPSAVFASRRNDAKAANTRVKCRHEVKSGEDDAGWLMRALDAKKQHVGSASMKKKRVKRLDHEEAVQKTQHASRNGKKRKALDFAMSVQERQQLWRSGAAKTSHNEGADQSRQQEREQQEVGFDRVFQEVFGGSRNAIETEDKRDFDTSLGSSNKRPTMPSLGPSSVVSEDDEDNELIVERQTKVSGERRGVELEEDEGKETWSFTSGASSALSLDVFDAPSRCSEETAGALAAASKTAEFERWKVDNTRSAVSDNFVRLNMRKRPKGSSGRAKKRPAYLRARSENPLDGTIGDNFHTGMAPLVDAKGSQHSKQEKLLLADDGVDFIGECLEALAKAEEARGVTTEEVGKSTAAEQEKEAWDPPRCHHALLCQSLEVKKKNKNCGRRFFACSLGFDEGRCDFFLWEDDHVPLAMQTLFTASSSTNAGESAANAAPIECVPVDIEAAAEEQREAMLTNLRLVFGHADFRPGQQWAISRVLHQQDTLLVLPTGAGKSLCYQFPALFLPGITLVISPLISLMNDQYESLPAALKARAVCLSGSPGVAAGLSKAKHAAFVRDLFADKLSLIFLSPEKALSAGMQALFAVPRVRARLALVCVDEAHCISEWSHHFRPSYLRLAEIFRHARCVLCVTATASRRVVRDVLLQLRSRRQHQVVTNEDNENESDMVLQMPWHRKNLALEVRSVRSNDERLQHLVHSLPGLSKGTTPASKGSGGGVIVYVHQQRQTEELAALLREQLPPAWRSPGKVLAFHAGMSPEAKEKVRTGFARGRVRVVVATVAFGMGIDKKNVRAVVHFHMPSSVEGYVQQIGRAGRDGKHARALLYLLNEDAVYFRSLLFSTALHREQLRRLLTLVFQDHTTGTTSSKHHVVAVRYCGHRDGGGVTLVSLDRDWLEPYLDLKAATIETFLTLLALESQRGKERDEDGRSGLHVALNPSSMSRCTLQLLDTQVKKLSPCSFAKLIFEAVRRNELPNARVTYHKDGYLSSWAVDFHLHEAAQWYQRRSKAPSTTLASSDTEQDGETVAIALDAATNERRMLQELRAAKQAGQIQHLSHAQPAFQVQLSWRVDLSERTKAEVVDRYTTMLYAKHEYLESRQLSRLAYLYGALHAAALPTPSPIELRRYAGDHNLADREHKARTLEAKFVSYFDDNNERDASGTGEIDENEHLMQTILRPLTPSLIESIERDTISLLQLRVGGGTVVEGSEVEEDKESDGGTRWTSCMVAKVFHGLSTPQLPSRQWRDHICWRRYSDVAFERIVQIAHKVLSENGIKSSSQK</sequence>
<evidence type="ECO:0000259" key="14">
    <source>
        <dbReference type="PROSITE" id="PS51194"/>
    </source>
</evidence>
<comment type="caution">
    <text evidence="16">The sequence shown here is derived from an EMBL/GenBank/DDBJ whole genome shotgun (WGS) entry which is preliminary data.</text>
</comment>
<dbReference type="GO" id="GO:0016787">
    <property type="term" value="F:hydrolase activity"/>
    <property type="evidence" value="ECO:0007669"/>
    <property type="project" value="UniProtKB-KW"/>
</dbReference>
<keyword evidence="7" id="KW-0862">Zinc</keyword>
<feature type="domain" description="Helicase C-terminal" evidence="14">
    <location>
        <begin position="727"/>
        <end position="895"/>
    </location>
</feature>
<organism evidence="16 17">
    <name type="scientific">Hyaloperonospora brassicae</name>
    <name type="common">Brassica downy mildew</name>
    <name type="synonym">Peronospora brassicae</name>
    <dbReference type="NCBI Taxonomy" id="162125"/>
    <lineage>
        <taxon>Eukaryota</taxon>
        <taxon>Sar</taxon>
        <taxon>Stramenopiles</taxon>
        <taxon>Oomycota</taxon>
        <taxon>Peronosporomycetes</taxon>
        <taxon>Peronosporales</taxon>
        <taxon>Peronosporaceae</taxon>
        <taxon>Hyaloperonospora</taxon>
    </lineage>
</organism>
<evidence type="ECO:0000259" key="15">
    <source>
        <dbReference type="PROSITE" id="PS51999"/>
    </source>
</evidence>
<proteinExistence type="inferred from homology"/>
<dbReference type="SMART" id="SM00490">
    <property type="entry name" value="HELICc"/>
    <property type="match status" value="1"/>
</dbReference>
<name>A0AAV0TXG8_HYABA</name>
<dbReference type="GO" id="GO:0005694">
    <property type="term" value="C:chromosome"/>
    <property type="evidence" value="ECO:0007669"/>
    <property type="project" value="TreeGrafter"/>
</dbReference>
<evidence type="ECO:0000256" key="1">
    <source>
        <dbReference type="ARBA" id="ARBA00005446"/>
    </source>
</evidence>
<feature type="domain" description="GRF-type" evidence="15">
    <location>
        <begin position="403"/>
        <end position="446"/>
    </location>
</feature>
<dbReference type="GO" id="GO:0043138">
    <property type="term" value="F:3'-5' DNA helicase activity"/>
    <property type="evidence" value="ECO:0007669"/>
    <property type="project" value="UniProtKB-EC"/>
</dbReference>
<dbReference type="PROSITE" id="PS51999">
    <property type="entry name" value="ZF_GRF"/>
    <property type="match status" value="1"/>
</dbReference>
<comment type="similarity">
    <text evidence="1">Belongs to the helicase family. RecQ subfamily.</text>
</comment>
<evidence type="ECO:0000259" key="13">
    <source>
        <dbReference type="PROSITE" id="PS51192"/>
    </source>
</evidence>
<evidence type="ECO:0000256" key="9">
    <source>
        <dbReference type="ARBA" id="ARBA00034617"/>
    </source>
</evidence>
<dbReference type="SUPFAM" id="SSF52540">
    <property type="entry name" value="P-loop containing nucleoside triphosphate hydrolases"/>
    <property type="match status" value="1"/>
</dbReference>
<dbReference type="GO" id="GO:0005524">
    <property type="term" value="F:ATP binding"/>
    <property type="evidence" value="ECO:0007669"/>
    <property type="project" value="UniProtKB-KW"/>
</dbReference>
<evidence type="ECO:0000256" key="10">
    <source>
        <dbReference type="ARBA" id="ARBA00034808"/>
    </source>
</evidence>